<evidence type="ECO:0000313" key="3">
    <source>
        <dbReference type="Proteomes" id="UP000271098"/>
    </source>
</evidence>
<proteinExistence type="predicted"/>
<evidence type="ECO:0000313" key="4">
    <source>
        <dbReference type="WBParaSite" id="GPUH_0000700801-mRNA-1"/>
    </source>
</evidence>
<keyword evidence="3" id="KW-1185">Reference proteome</keyword>
<gene>
    <name evidence="2" type="ORF">GPUH_LOCUS7003</name>
</gene>
<accession>A0A183DE58</accession>
<evidence type="ECO:0000313" key="2">
    <source>
        <dbReference type="EMBL" id="VDK56870.1"/>
    </source>
</evidence>
<dbReference type="OrthoDB" id="5869995at2759"/>
<dbReference type="AlphaFoldDB" id="A0A183DE58"/>
<reference evidence="4" key="1">
    <citation type="submission" date="2016-06" db="UniProtKB">
        <authorList>
            <consortium name="WormBaseParasite"/>
        </authorList>
    </citation>
    <scope>IDENTIFICATION</scope>
</reference>
<feature type="region of interest" description="Disordered" evidence="1">
    <location>
        <begin position="1"/>
        <end position="21"/>
    </location>
</feature>
<sequence>MPTKAPFTSTPDMSAEEDGPFGVEVSYVDTENEDNDDSEATIPATEIMMHVHEDTPATVRYVSGAVILDDATPDYSTSSGSANNTHDEVGSWIDLLTLVPY</sequence>
<protein>
    <submittedName>
        <fullName evidence="2 4">Uncharacterized protein</fullName>
    </submittedName>
</protein>
<feature type="compositionally biased region" description="Polar residues" evidence="1">
    <location>
        <begin position="1"/>
        <end position="12"/>
    </location>
</feature>
<dbReference type="WBParaSite" id="GPUH_0000700801-mRNA-1">
    <property type="protein sequence ID" value="GPUH_0000700801-mRNA-1"/>
    <property type="gene ID" value="GPUH_0000700801"/>
</dbReference>
<organism evidence="4">
    <name type="scientific">Gongylonema pulchrum</name>
    <dbReference type="NCBI Taxonomy" id="637853"/>
    <lineage>
        <taxon>Eukaryota</taxon>
        <taxon>Metazoa</taxon>
        <taxon>Ecdysozoa</taxon>
        <taxon>Nematoda</taxon>
        <taxon>Chromadorea</taxon>
        <taxon>Rhabditida</taxon>
        <taxon>Spirurina</taxon>
        <taxon>Spiruromorpha</taxon>
        <taxon>Spiruroidea</taxon>
        <taxon>Gongylonematidae</taxon>
        <taxon>Gongylonema</taxon>
    </lineage>
</organism>
<evidence type="ECO:0000256" key="1">
    <source>
        <dbReference type="SAM" id="MobiDB-lite"/>
    </source>
</evidence>
<name>A0A183DE58_9BILA</name>
<reference evidence="2 3" key="2">
    <citation type="submission" date="2018-11" db="EMBL/GenBank/DDBJ databases">
        <authorList>
            <consortium name="Pathogen Informatics"/>
        </authorList>
    </citation>
    <scope>NUCLEOTIDE SEQUENCE [LARGE SCALE GENOMIC DNA]</scope>
</reference>
<dbReference type="Proteomes" id="UP000271098">
    <property type="component" value="Unassembled WGS sequence"/>
</dbReference>
<dbReference type="EMBL" id="UYRT01017391">
    <property type="protein sequence ID" value="VDK56870.1"/>
    <property type="molecule type" value="Genomic_DNA"/>
</dbReference>